<gene>
    <name evidence="2" type="ORF">X777_12991</name>
</gene>
<evidence type="ECO:0000256" key="1">
    <source>
        <dbReference type="SAM" id="MobiDB-lite"/>
    </source>
</evidence>
<evidence type="ECO:0000313" key="2">
    <source>
        <dbReference type="EMBL" id="EZA48496.1"/>
    </source>
</evidence>
<feature type="region of interest" description="Disordered" evidence="1">
    <location>
        <begin position="28"/>
        <end position="82"/>
    </location>
</feature>
<dbReference type="Proteomes" id="UP000053097">
    <property type="component" value="Unassembled WGS sequence"/>
</dbReference>
<evidence type="ECO:0000313" key="3">
    <source>
        <dbReference type="Proteomes" id="UP000053097"/>
    </source>
</evidence>
<protein>
    <submittedName>
        <fullName evidence="2">Uncharacterized protein</fullName>
    </submittedName>
</protein>
<name>A0A026VYF9_OOCBI</name>
<sequence length="82" mass="9190">MHQGVSFVLCKNEERNPLYVLGLRKDKKDSMRENMTRVTEAEGRRGRRRPSLGPPTPSTSPSYGKPPQRIISVSRRSAHGGS</sequence>
<dbReference type="AlphaFoldDB" id="A0A026VYF9"/>
<proteinExistence type="predicted"/>
<organism evidence="2 3">
    <name type="scientific">Ooceraea biroi</name>
    <name type="common">Clonal raider ant</name>
    <name type="synonym">Cerapachys biroi</name>
    <dbReference type="NCBI Taxonomy" id="2015173"/>
    <lineage>
        <taxon>Eukaryota</taxon>
        <taxon>Metazoa</taxon>
        <taxon>Ecdysozoa</taxon>
        <taxon>Arthropoda</taxon>
        <taxon>Hexapoda</taxon>
        <taxon>Insecta</taxon>
        <taxon>Pterygota</taxon>
        <taxon>Neoptera</taxon>
        <taxon>Endopterygota</taxon>
        <taxon>Hymenoptera</taxon>
        <taxon>Apocrita</taxon>
        <taxon>Aculeata</taxon>
        <taxon>Formicoidea</taxon>
        <taxon>Formicidae</taxon>
        <taxon>Dorylinae</taxon>
        <taxon>Ooceraea</taxon>
    </lineage>
</organism>
<reference evidence="2 3" key="1">
    <citation type="journal article" date="2014" name="Curr. Biol.">
        <title>The genome of the clonal raider ant Cerapachys biroi.</title>
        <authorList>
            <person name="Oxley P.R."/>
            <person name="Ji L."/>
            <person name="Fetter-Pruneda I."/>
            <person name="McKenzie S.K."/>
            <person name="Li C."/>
            <person name="Hu H."/>
            <person name="Zhang G."/>
            <person name="Kronauer D.J."/>
        </authorList>
    </citation>
    <scope>NUCLEOTIDE SEQUENCE [LARGE SCALE GENOMIC DNA]</scope>
</reference>
<feature type="compositionally biased region" description="Basic and acidic residues" evidence="1">
    <location>
        <begin position="28"/>
        <end position="44"/>
    </location>
</feature>
<keyword evidence="3" id="KW-1185">Reference proteome</keyword>
<dbReference type="EMBL" id="KK107609">
    <property type="protein sequence ID" value="EZA48496.1"/>
    <property type="molecule type" value="Genomic_DNA"/>
</dbReference>
<accession>A0A026VYF9</accession>